<comment type="caution">
    <text evidence="2">The sequence shown here is derived from an EMBL/GenBank/DDBJ whole genome shotgun (WGS) entry which is preliminary data.</text>
</comment>
<evidence type="ECO:0000256" key="1">
    <source>
        <dbReference type="SAM" id="MobiDB-lite"/>
    </source>
</evidence>
<dbReference type="Proteomes" id="UP001386955">
    <property type="component" value="Unassembled WGS sequence"/>
</dbReference>
<evidence type="ECO:0000313" key="3">
    <source>
        <dbReference type="Proteomes" id="UP001386955"/>
    </source>
</evidence>
<keyword evidence="3" id="KW-1185">Reference proteome</keyword>
<feature type="compositionally biased region" description="Polar residues" evidence="1">
    <location>
        <begin position="1"/>
        <end position="18"/>
    </location>
</feature>
<accession>A0AAN9SAL7</accession>
<protein>
    <submittedName>
        <fullName evidence="2">Uncharacterized protein</fullName>
    </submittedName>
</protein>
<dbReference type="AlphaFoldDB" id="A0AAN9SAL7"/>
<sequence length="213" mass="22696">MGDACSSPQRWTAVQSGRPSHPGPIKQQAKKSLYSHNNDSCSSWKGSLMELGIVHVHLDNLRTQCKCASCMKFNAWASEVNAANKSEKVRIGSLVVQIERSSKGGSQLQKEEGVGVVTPPVPSACENDFLEDQSWAVALCNGSTLGVAEKAPSVGPPRNSSYDWLGNPSMVTLSINLAVEWNDVPIAQALAGVRLDVRCPQGEHGNAGEEANG</sequence>
<reference evidence="2 3" key="1">
    <citation type="submission" date="2024-01" db="EMBL/GenBank/DDBJ databases">
        <title>The genomes of 5 underutilized Papilionoideae crops provide insights into root nodulation and disease resistanc.</title>
        <authorList>
            <person name="Jiang F."/>
        </authorList>
    </citation>
    <scope>NUCLEOTIDE SEQUENCE [LARGE SCALE GENOMIC DNA]</scope>
    <source>
        <strain evidence="2">DUOXIRENSHENG_FW03</strain>
        <tissue evidence="2">Leaves</tissue>
    </source>
</reference>
<dbReference type="EMBL" id="JAYMYS010000005">
    <property type="protein sequence ID" value="KAK7391640.1"/>
    <property type="molecule type" value="Genomic_DNA"/>
</dbReference>
<gene>
    <name evidence="2" type="ORF">VNO78_20057</name>
</gene>
<evidence type="ECO:0000313" key="2">
    <source>
        <dbReference type="EMBL" id="KAK7391640.1"/>
    </source>
</evidence>
<organism evidence="2 3">
    <name type="scientific">Psophocarpus tetragonolobus</name>
    <name type="common">Winged bean</name>
    <name type="synonym">Dolichos tetragonolobus</name>
    <dbReference type="NCBI Taxonomy" id="3891"/>
    <lineage>
        <taxon>Eukaryota</taxon>
        <taxon>Viridiplantae</taxon>
        <taxon>Streptophyta</taxon>
        <taxon>Embryophyta</taxon>
        <taxon>Tracheophyta</taxon>
        <taxon>Spermatophyta</taxon>
        <taxon>Magnoliopsida</taxon>
        <taxon>eudicotyledons</taxon>
        <taxon>Gunneridae</taxon>
        <taxon>Pentapetalae</taxon>
        <taxon>rosids</taxon>
        <taxon>fabids</taxon>
        <taxon>Fabales</taxon>
        <taxon>Fabaceae</taxon>
        <taxon>Papilionoideae</taxon>
        <taxon>50 kb inversion clade</taxon>
        <taxon>NPAAA clade</taxon>
        <taxon>indigoferoid/millettioid clade</taxon>
        <taxon>Phaseoleae</taxon>
        <taxon>Psophocarpus</taxon>
    </lineage>
</organism>
<proteinExistence type="predicted"/>
<feature type="region of interest" description="Disordered" evidence="1">
    <location>
        <begin position="1"/>
        <end position="32"/>
    </location>
</feature>
<name>A0AAN9SAL7_PSOTE</name>